<gene>
    <name evidence="3" type="ORF">KDK92_16460</name>
</gene>
<dbReference type="Proteomes" id="UP001056429">
    <property type="component" value="Unassembled WGS sequence"/>
</dbReference>
<name>A0A9J6P762_9CLOT</name>
<dbReference type="PANTHER" id="PTHR42852:SF13">
    <property type="entry name" value="PROTEIN DIPZ"/>
    <property type="match status" value="1"/>
</dbReference>
<dbReference type="PROSITE" id="PS51352">
    <property type="entry name" value="THIOREDOXIN_2"/>
    <property type="match status" value="1"/>
</dbReference>
<dbReference type="AlphaFoldDB" id="A0A9J6P762"/>
<dbReference type="InterPro" id="IPR036249">
    <property type="entry name" value="Thioredoxin-like_sf"/>
</dbReference>
<dbReference type="RefSeq" id="WP_250860435.1">
    <property type="nucleotide sequence ID" value="NZ_JAGSOJ010000003.1"/>
</dbReference>
<accession>A0A9J6P762</accession>
<feature type="chain" id="PRO_5039948154" evidence="1">
    <location>
        <begin position="22"/>
        <end position="178"/>
    </location>
</feature>
<comment type="caution">
    <text evidence="3">The sequence shown here is derived from an EMBL/GenBank/DDBJ whole genome shotgun (WGS) entry which is preliminary data.</text>
</comment>
<dbReference type="InterPro" id="IPR013740">
    <property type="entry name" value="Redoxin"/>
</dbReference>
<dbReference type="PANTHER" id="PTHR42852">
    <property type="entry name" value="THIOL:DISULFIDE INTERCHANGE PROTEIN DSBE"/>
    <property type="match status" value="1"/>
</dbReference>
<dbReference type="Pfam" id="PF08534">
    <property type="entry name" value="Redoxin"/>
    <property type="match status" value="1"/>
</dbReference>
<keyword evidence="1" id="KW-0732">Signal</keyword>
<evidence type="ECO:0000259" key="2">
    <source>
        <dbReference type="PROSITE" id="PS51352"/>
    </source>
</evidence>
<evidence type="ECO:0000256" key="1">
    <source>
        <dbReference type="SAM" id="SignalP"/>
    </source>
</evidence>
<dbReference type="CDD" id="cd02966">
    <property type="entry name" value="TlpA_like_family"/>
    <property type="match status" value="1"/>
</dbReference>
<keyword evidence="4" id="KW-1185">Reference proteome</keyword>
<evidence type="ECO:0000313" key="4">
    <source>
        <dbReference type="Proteomes" id="UP001056429"/>
    </source>
</evidence>
<feature type="domain" description="Thioredoxin" evidence="2">
    <location>
        <begin position="26"/>
        <end position="176"/>
    </location>
</feature>
<dbReference type="InterPro" id="IPR050553">
    <property type="entry name" value="Thioredoxin_ResA/DsbE_sf"/>
</dbReference>
<dbReference type="EMBL" id="JAGSOJ010000003">
    <property type="protein sequence ID" value="MCM1991328.1"/>
    <property type="molecule type" value="Genomic_DNA"/>
</dbReference>
<proteinExistence type="predicted"/>
<dbReference type="PROSITE" id="PS51257">
    <property type="entry name" value="PROKAR_LIPOPROTEIN"/>
    <property type="match status" value="1"/>
</dbReference>
<organism evidence="3 4">
    <name type="scientific">Oceanirhabdus seepicola</name>
    <dbReference type="NCBI Taxonomy" id="2828781"/>
    <lineage>
        <taxon>Bacteria</taxon>
        <taxon>Bacillati</taxon>
        <taxon>Bacillota</taxon>
        <taxon>Clostridia</taxon>
        <taxon>Eubacteriales</taxon>
        <taxon>Clostridiaceae</taxon>
        <taxon>Oceanirhabdus</taxon>
    </lineage>
</organism>
<dbReference type="SUPFAM" id="SSF52833">
    <property type="entry name" value="Thioredoxin-like"/>
    <property type="match status" value="1"/>
</dbReference>
<evidence type="ECO:0000313" key="3">
    <source>
        <dbReference type="EMBL" id="MCM1991328.1"/>
    </source>
</evidence>
<dbReference type="Gene3D" id="3.40.30.10">
    <property type="entry name" value="Glutaredoxin"/>
    <property type="match status" value="1"/>
</dbReference>
<protein>
    <submittedName>
        <fullName evidence="3">TlpA family protein disulfide reductase</fullName>
    </submittedName>
</protein>
<dbReference type="InterPro" id="IPR013766">
    <property type="entry name" value="Thioredoxin_domain"/>
</dbReference>
<feature type="signal peptide" evidence="1">
    <location>
        <begin position="1"/>
        <end position="21"/>
    </location>
</feature>
<dbReference type="GO" id="GO:0016491">
    <property type="term" value="F:oxidoreductase activity"/>
    <property type="evidence" value="ECO:0007669"/>
    <property type="project" value="InterPro"/>
</dbReference>
<reference evidence="3" key="1">
    <citation type="journal article" date="2021" name="mSystems">
        <title>Bacteria and Archaea Synergistically Convert Glycine Betaine to Biogenic Methane in the Formosa Cold Seep of the South China Sea.</title>
        <authorList>
            <person name="Li L."/>
            <person name="Zhang W."/>
            <person name="Zhang S."/>
            <person name="Song L."/>
            <person name="Sun Q."/>
            <person name="Zhang H."/>
            <person name="Xiang H."/>
            <person name="Dong X."/>
        </authorList>
    </citation>
    <scope>NUCLEOTIDE SEQUENCE</scope>
    <source>
        <strain evidence="3">ZWT</strain>
    </source>
</reference>
<sequence>MKKLVISLLILSMVFTFTACGGGEIEETLKAFPEFEATDFEGNEVNNSIFEKYDVTVVNFWSNGCGSCIEEMPYLEELYQSLKDKNVNFIGVGVDSRDTEDNFVFAKEVISKKGVTYMNISPKFESSFKDDFITTITGYPYTVLVDKEGNIRGAGLTGVVEKQEENILSRIENMLTNN</sequence>
<reference evidence="3" key="2">
    <citation type="submission" date="2021-04" db="EMBL/GenBank/DDBJ databases">
        <authorList>
            <person name="Dong X."/>
        </authorList>
    </citation>
    <scope>NUCLEOTIDE SEQUENCE</scope>
    <source>
        <strain evidence="3">ZWT</strain>
    </source>
</reference>